<evidence type="ECO:0000256" key="1">
    <source>
        <dbReference type="SAM" id="MobiDB-lite"/>
    </source>
</evidence>
<keyword evidence="3" id="KW-1185">Reference proteome</keyword>
<feature type="compositionally biased region" description="Gly residues" evidence="1">
    <location>
        <begin position="1"/>
        <end position="13"/>
    </location>
</feature>
<dbReference type="AlphaFoldDB" id="A0AAD5LYB4"/>
<accession>A0AAD5LYB4</accession>
<name>A0AAD5LYB4_PARTN</name>
<dbReference type="Proteomes" id="UP001196413">
    <property type="component" value="Unassembled WGS sequence"/>
</dbReference>
<dbReference type="EMBL" id="JAHQIW010000582">
    <property type="protein sequence ID" value="KAJ1348932.1"/>
    <property type="molecule type" value="Genomic_DNA"/>
</dbReference>
<comment type="caution">
    <text evidence="2">The sequence shown here is derived from an EMBL/GenBank/DDBJ whole genome shotgun (WGS) entry which is preliminary data.</text>
</comment>
<reference evidence="2" key="1">
    <citation type="submission" date="2021-06" db="EMBL/GenBank/DDBJ databases">
        <title>Parelaphostrongylus tenuis whole genome reference sequence.</title>
        <authorList>
            <person name="Garwood T.J."/>
            <person name="Larsen P.A."/>
            <person name="Fountain-Jones N.M."/>
            <person name="Garbe J.R."/>
            <person name="Macchietto M.G."/>
            <person name="Kania S.A."/>
            <person name="Gerhold R.W."/>
            <person name="Richards J.E."/>
            <person name="Wolf T.M."/>
        </authorList>
    </citation>
    <scope>NUCLEOTIDE SEQUENCE</scope>
    <source>
        <strain evidence="2">MNPRO001-30</strain>
        <tissue evidence="2">Meninges</tissue>
    </source>
</reference>
<proteinExistence type="predicted"/>
<sequence length="105" mass="11052">MSGPAGAGGGGGDMSNYGDDSDMGKFAAMDTSRVITHLMTIIDEAGIVDYDPSSAPVMWRDGNCTEIDLANTVNGVSAPSQIGQHLSRILDKKNQRVALHCLEVK</sequence>
<gene>
    <name evidence="2" type="ORF">KIN20_004341</name>
</gene>
<evidence type="ECO:0000313" key="3">
    <source>
        <dbReference type="Proteomes" id="UP001196413"/>
    </source>
</evidence>
<protein>
    <submittedName>
        <fullName evidence="2">Uncharacterized protein</fullName>
    </submittedName>
</protein>
<evidence type="ECO:0000313" key="2">
    <source>
        <dbReference type="EMBL" id="KAJ1348932.1"/>
    </source>
</evidence>
<feature type="region of interest" description="Disordered" evidence="1">
    <location>
        <begin position="1"/>
        <end position="22"/>
    </location>
</feature>
<organism evidence="2 3">
    <name type="scientific">Parelaphostrongylus tenuis</name>
    <name type="common">Meningeal worm</name>
    <dbReference type="NCBI Taxonomy" id="148309"/>
    <lineage>
        <taxon>Eukaryota</taxon>
        <taxon>Metazoa</taxon>
        <taxon>Ecdysozoa</taxon>
        <taxon>Nematoda</taxon>
        <taxon>Chromadorea</taxon>
        <taxon>Rhabditida</taxon>
        <taxon>Rhabditina</taxon>
        <taxon>Rhabditomorpha</taxon>
        <taxon>Strongyloidea</taxon>
        <taxon>Metastrongylidae</taxon>
        <taxon>Parelaphostrongylus</taxon>
    </lineage>
</organism>